<dbReference type="GO" id="GO:0015421">
    <property type="term" value="F:ABC-type oligopeptide transporter activity"/>
    <property type="evidence" value="ECO:0007669"/>
    <property type="project" value="TreeGrafter"/>
</dbReference>
<dbReference type="GO" id="GO:0090374">
    <property type="term" value="P:oligopeptide export from mitochondrion"/>
    <property type="evidence" value="ECO:0007669"/>
    <property type="project" value="TreeGrafter"/>
</dbReference>
<evidence type="ECO:0000256" key="5">
    <source>
        <dbReference type="SAM" id="Phobius"/>
    </source>
</evidence>
<feature type="transmembrane region" description="Helical" evidence="5">
    <location>
        <begin position="708"/>
        <end position="726"/>
    </location>
</feature>
<feature type="region of interest" description="Disordered" evidence="4">
    <location>
        <begin position="833"/>
        <end position="854"/>
    </location>
</feature>
<gene>
    <name evidence="8" type="ORF">IV203_024375</name>
</gene>
<dbReference type="PANTHER" id="PTHR43394:SF1">
    <property type="entry name" value="ATP-BINDING CASSETTE SUB-FAMILY B MEMBER 10, MITOCHONDRIAL"/>
    <property type="match status" value="1"/>
</dbReference>
<protein>
    <submittedName>
        <fullName evidence="8">ABC transporter</fullName>
    </submittedName>
</protein>
<comment type="caution">
    <text evidence="8">The sequence shown here is derived from an EMBL/GenBank/DDBJ whole genome shotgun (WGS) entry which is preliminary data.</text>
</comment>
<dbReference type="Pfam" id="PF00664">
    <property type="entry name" value="ABC_membrane"/>
    <property type="match status" value="2"/>
</dbReference>
<dbReference type="Proteomes" id="UP000693970">
    <property type="component" value="Unassembled WGS sequence"/>
</dbReference>
<feature type="domain" description="ABC transmembrane type-1" evidence="7">
    <location>
        <begin position="374"/>
        <end position="730"/>
    </location>
</feature>
<feature type="region of interest" description="Disordered" evidence="4">
    <location>
        <begin position="400"/>
        <end position="420"/>
    </location>
</feature>
<dbReference type="InterPro" id="IPR017871">
    <property type="entry name" value="ABC_transporter-like_CS"/>
</dbReference>
<evidence type="ECO:0000313" key="8">
    <source>
        <dbReference type="EMBL" id="KAG7340832.1"/>
    </source>
</evidence>
<evidence type="ECO:0000256" key="4">
    <source>
        <dbReference type="SAM" id="MobiDB-lite"/>
    </source>
</evidence>
<dbReference type="SMART" id="SM00382">
    <property type="entry name" value="AAA"/>
    <property type="match status" value="1"/>
</dbReference>
<dbReference type="OrthoDB" id="6500128at2759"/>
<feature type="domain" description="ABC transporter" evidence="6">
    <location>
        <begin position="772"/>
        <end position="1026"/>
    </location>
</feature>
<sequence length="1029" mass="114559">MYKRSKSARIPLTRGFLSVFFLTVGFFHLKRNLVLLRKEGNNNLSSIVANNAFEPPHTKTTILRKVETNLAKEKNPSKSFGEQKKLRIRSHGGISSRGLAWDRNWIEDVSSKIGCPDVDSDGIHADDPKGYTNIPTAETWNALYRAYHATVDPNNVLMPTTEYQNSWKVPIEVKFRRPEGRGVYAKEFIPKGTIVWSSTSRNTATFLSPRDRREFIKYLMNDPQTRHLACDVRNWVDVVRPPDMETFVICETFDEAVLLNTWDENKEDEINLDTKSLSLSADNPDFDKYDCYENDHYFAILNSIDYFRKMTKPNVPNNNHQNDNTNASDGDNAVVVSSVVDTSFKNNDETKKRRALVQKAMWSEARTEAFRLSIGALALVASSSINQRVPKLLGRLMESPVTTNTANDKQRSTATTTTTTTTTATSDSYYFVMQIVWLGTLGGLSSFVRTYTMASSQERIATRLRSKAFASLLLRHDLEWFQSTPVVIQSIQKDDTNNNINNNNINNDILEETESSNESPSPLSSSKATSSTTITPTGMTPAAIGVILRDDVDTVAQTMTTTIANIIRSSSSCIFGTYNMLSINPQLVGISLLVAPLVGAIALASRKYISKIKAQQQQATMDAASFVQERLEHIYLVQSSNRQDDEIQQYHDVQSSLLRISHRVALANGWSMGIMFSLGTSALCGILLQGRRAVQANQMTSGQLTSFGTYTFLLALGTAGLVRAISEYRNGLQSAMRLYTLIITEPTTSTTECTNRPTLPPTKPQLVDKEAVQSLSVNKVDFSYQSRPSRQVLHQVSFQLSRGEVVALVGRNGSGKSTLASLLTGMYHPSNGTIDIQSNDNNNNTSSSSKHTSLDDIDRQCQAQLVQIVPQQPVLFNMSVLENVRYSRPNATEEQVLDALASAHAKEFVLDDLEGQLQYQVGRNGCRLSGGQRQKIALARAFLADPVFLILDEPNAAMDTEAELALNDTLQACRRANRGLLIITHRAKTLDVVDRIVVLKDGHVVEEGTLTDLQRRHGNEFVELMPELK</sequence>
<dbReference type="InterPro" id="IPR003593">
    <property type="entry name" value="AAA+_ATPase"/>
</dbReference>
<keyword evidence="1 5" id="KW-0812">Transmembrane</keyword>
<dbReference type="PROSITE" id="PS00211">
    <property type="entry name" value="ABC_TRANSPORTER_1"/>
    <property type="match status" value="1"/>
</dbReference>
<feature type="transmembrane region" description="Helical" evidence="5">
    <location>
        <begin position="12"/>
        <end position="29"/>
    </location>
</feature>
<dbReference type="InterPro" id="IPR039421">
    <property type="entry name" value="Type_1_exporter"/>
</dbReference>
<keyword evidence="9" id="KW-1185">Reference proteome</keyword>
<proteinExistence type="predicted"/>
<name>A0A9K3KBS1_9STRA</name>
<dbReference type="GO" id="GO:0005524">
    <property type="term" value="F:ATP binding"/>
    <property type="evidence" value="ECO:0007669"/>
    <property type="project" value="InterPro"/>
</dbReference>
<organism evidence="8 9">
    <name type="scientific">Nitzschia inconspicua</name>
    <dbReference type="NCBI Taxonomy" id="303405"/>
    <lineage>
        <taxon>Eukaryota</taxon>
        <taxon>Sar</taxon>
        <taxon>Stramenopiles</taxon>
        <taxon>Ochrophyta</taxon>
        <taxon>Bacillariophyta</taxon>
        <taxon>Bacillariophyceae</taxon>
        <taxon>Bacillariophycidae</taxon>
        <taxon>Bacillariales</taxon>
        <taxon>Bacillariaceae</taxon>
        <taxon>Nitzschia</taxon>
    </lineage>
</organism>
<reference evidence="8" key="1">
    <citation type="journal article" date="2021" name="Sci. Rep.">
        <title>Diploid genomic architecture of Nitzschia inconspicua, an elite biomass production diatom.</title>
        <authorList>
            <person name="Oliver A."/>
            <person name="Podell S."/>
            <person name="Pinowska A."/>
            <person name="Traller J.C."/>
            <person name="Smith S.R."/>
            <person name="McClure R."/>
            <person name="Beliaev A."/>
            <person name="Bohutskyi P."/>
            <person name="Hill E.A."/>
            <person name="Rabines A."/>
            <person name="Zheng H."/>
            <person name="Allen L.Z."/>
            <person name="Kuo A."/>
            <person name="Grigoriev I.V."/>
            <person name="Allen A.E."/>
            <person name="Hazlebeck D."/>
            <person name="Allen E.E."/>
        </authorList>
    </citation>
    <scope>NUCLEOTIDE SEQUENCE</scope>
    <source>
        <strain evidence="8">Hildebrandi</strain>
    </source>
</reference>
<feature type="compositionally biased region" description="Low complexity" evidence="4">
    <location>
        <begin position="838"/>
        <end position="849"/>
    </location>
</feature>
<dbReference type="PROSITE" id="PS50929">
    <property type="entry name" value="ABC_TM1F"/>
    <property type="match status" value="1"/>
</dbReference>
<accession>A0A9K3KBS1</accession>
<dbReference type="GO" id="GO:0016887">
    <property type="term" value="F:ATP hydrolysis activity"/>
    <property type="evidence" value="ECO:0007669"/>
    <property type="project" value="InterPro"/>
</dbReference>
<evidence type="ECO:0000256" key="1">
    <source>
        <dbReference type="ARBA" id="ARBA00022692"/>
    </source>
</evidence>
<evidence type="ECO:0000259" key="6">
    <source>
        <dbReference type="PROSITE" id="PS50893"/>
    </source>
</evidence>
<feature type="region of interest" description="Disordered" evidence="4">
    <location>
        <begin position="512"/>
        <end position="536"/>
    </location>
</feature>
<dbReference type="InterPro" id="IPR003439">
    <property type="entry name" value="ABC_transporter-like_ATP-bd"/>
</dbReference>
<feature type="compositionally biased region" description="Low complexity" evidence="4">
    <location>
        <begin position="516"/>
        <end position="536"/>
    </location>
</feature>
<dbReference type="PROSITE" id="PS50893">
    <property type="entry name" value="ABC_TRANSPORTER_2"/>
    <property type="match status" value="1"/>
</dbReference>
<dbReference type="PANTHER" id="PTHR43394">
    <property type="entry name" value="ATP-DEPENDENT PERMEASE MDL1, MITOCHONDRIAL"/>
    <property type="match status" value="1"/>
</dbReference>
<evidence type="ECO:0000259" key="7">
    <source>
        <dbReference type="PROSITE" id="PS50929"/>
    </source>
</evidence>
<dbReference type="EMBL" id="JAGRRH010000027">
    <property type="protein sequence ID" value="KAG7340832.1"/>
    <property type="molecule type" value="Genomic_DNA"/>
</dbReference>
<evidence type="ECO:0000313" key="9">
    <source>
        <dbReference type="Proteomes" id="UP000693970"/>
    </source>
</evidence>
<keyword evidence="3 5" id="KW-0472">Membrane</keyword>
<dbReference type="InterPro" id="IPR011527">
    <property type="entry name" value="ABC1_TM_dom"/>
</dbReference>
<reference evidence="8" key="2">
    <citation type="submission" date="2021-04" db="EMBL/GenBank/DDBJ databases">
        <authorList>
            <person name="Podell S."/>
        </authorList>
    </citation>
    <scope>NUCLEOTIDE SEQUENCE</scope>
    <source>
        <strain evidence="8">Hildebrandi</strain>
    </source>
</reference>
<feature type="transmembrane region" description="Helical" evidence="5">
    <location>
        <begin position="664"/>
        <end position="688"/>
    </location>
</feature>
<dbReference type="Pfam" id="PF00005">
    <property type="entry name" value="ABC_tran"/>
    <property type="match status" value="1"/>
</dbReference>
<dbReference type="GO" id="GO:0005743">
    <property type="term" value="C:mitochondrial inner membrane"/>
    <property type="evidence" value="ECO:0007669"/>
    <property type="project" value="TreeGrafter"/>
</dbReference>
<dbReference type="AlphaFoldDB" id="A0A9K3KBS1"/>
<evidence type="ECO:0000256" key="2">
    <source>
        <dbReference type="ARBA" id="ARBA00022989"/>
    </source>
</evidence>
<keyword evidence="2 5" id="KW-1133">Transmembrane helix</keyword>
<feature type="transmembrane region" description="Helical" evidence="5">
    <location>
        <begin position="587"/>
        <end position="605"/>
    </location>
</feature>
<evidence type="ECO:0000256" key="3">
    <source>
        <dbReference type="ARBA" id="ARBA00023136"/>
    </source>
</evidence>